<sequence length="336" mass="37818">MNIRPCLFMAIKLLVLGCTMELTKVKPHCPYLMPKNELLQIDFIEFCNSKLGVSPTRVTSDITRWLDEDHGSGDPTLFAGFPKNPLVHFFVVAKHEFILSGLHIMQEVFRQTSGGTTKLYSDYKDGMLLKKGDIVLAGIGSASSILLSERVALNFTAKMSGISNKTYSIASEINKLNKNITLLETRKTTPGLRMYEKYATRLGGARNHRHGLDTGAMLKENHLRSIGSIEEALDNLNKFLPILTKIEIEVSNLNEFKAALHKRPDVIMLDNFSLDDVRLAIIEKNNFDKNIKIELSGNLDEKNLFEITSLKVDYMSMGALIHKAIWVDMSLQLYLP</sequence>
<feature type="domain" description="Quinolinate phosphoribosyl transferase C-terminal" evidence="11">
    <location>
        <begin position="165"/>
        <end position="332"/>
    </location>
</feature>
<organism evidence="13 14">
    <name type="scientific">Fluviispira multicolorata</name>
    <dbReference type="NCBI Taxonomy" id="2654512"/>
    <lineage>
        <taxon>Bacteria</taxon>
        <taxon>Pseudomonadati</taxon>
        <taxon>Bdellovibrionota</taxon>
        <taxon>Oligoflexia</taxon>
        <taxon>Silvanigrellales</taxon>
        <taxon>Silvanigrellaceae</taxon>
        <taxon>Fluviispira</taxon>
    </lineage>
</organism>
<dbReference type="GO" id="GO:0009435">
    <property type="term" value="P:NAD+ biosynthetic process"/>
    <property type="evidence" value="ECO:0007669"/>
    <property type="project" value="UniProtKB-UniPathway"/>
</dbReference>
<dbReference type="PIRSF" id="PIRSF006250">
    <property type="entry name" value="NadC_ModD"/>
    <property type="match status" value="1"/>
</dbReference>
<evidence type="ECO:0000256" key="4">
    <source>
        <dbReference type="ARBA" id="ARBA00011944"/>
    </source>
</evidence>
<comment type="pathway">
    <text evidence="2">Cofactor biosynthesis; NAD(+) biosynthesis; nicotinate D-ribonucleotide from quinolinate: step 1/1.</text>
</comment>
<evidence type="ECO:0000256" key="6">
    <source>
        <dbReference type="ARBA" id="ARBA00022676"/>
    </source>
</evidence>
<accession>A0A833JBP6</accession>
<dbReference type="Gene3D" id="3.90.1170.20">
    <property type="entry name" value="Quinolinate phosphoribosyl transferase, N-terminal domain"/>
    <property type="match status" value="1"/>
</dbReference>
<dbReference type="Pfam" id="PF01729">
    <property type="entry name" value="QRPTase_C"/>
    <property type="match status" value="1"/>
</dbReference>
<keyword evidence="14" id="KW-1185">Reference proteome</keyword>
<dbReference type="InterPro" id="IPR004393">
    <property type="entry name" value="NadC"/>
</dbReference>
<dbReference type="Pfam" id="PF02749">
    <property type="entry name" value="QRPTase_N"/>
    <property type="match status" value="1"/>
</dbReference>
<proteinExistence type="inferred from homology"/>
<evidence type="ECO:0000256" key="1">
    <source>
        <dbReference type="ARBA" id="ARBA00003237"/>
    </source>
</evidence>
<dbReference type="AlphaFoldDB" id="A0A833JBP6"/>
<feature type="binding site" evidence="10">
    <location>
        <position position="219"/>
    </location>
    <ligand>
        <name>substrate</name>
    </ligand>
</feature>
<evidence type="ECO:0000256" key="8">
    <source>
        <dbReference type="ARBA" id="ARBA00033102"/>
    </source>
</evidence>
<gene>
    <name evidence="13" type="primary">nadC</name>
    <name evidence="13" type="ORF">GCL57_12060</name>
</gene>
<evidence type="ECO:0000256" key="7">
    <source>
        <dbReference type="ARBA" id="ARBA00022679"/>
    </source>
</evidence>
<evidence type="ECO:0000259" key="12">
    <source>
        <dbReference type="Pfam" id="PF02749"/>
    </source>
</evidence>
<dbReference type="GO" id="GO:0005737">
    <property type="term" value="C:cytoplasm"/>
    <property type="evidence" value="ECO:0007669"/>
    <property type="project" value="TreeGrafter"/>
</dbReference>
<dbReference type="EC" id="2.4.2.19" evidence="4"/>
<feature type="binding site" evidence="10">
    <location>
        <begin position="296"/>
        <end position="298"/>
    </location>
    <ligand>
        <name>substrate</name>
    </ligand>
</feature>
<evidence type="ECO:0000313" key="14">
    <source>
        <dbReference type="Proteomes" id="UP000442694"/>
    </source>
</evidence>
<dbReference type="SUPFAM" id="SSF54675">
    <property type="entry name" value="Nicotinate/Quinolinate PRTase N-terminal domain-like"/>
    <property type="match status" value="1"/>
</dbReference>
<dbReference type="NCBIfam" id="TIGR00078">
    <property type="entry name" value="nadC"/>
    <property type="match status" value="1"/>
</dbReference>
<dbReference type="SUPFAM" id="SSF51690">
    <property type="entry name" value="Nicotinate/Quinolinate PRTase C-terminal domain-like"/>
    <property type="match status" value="1"/>
</dbReference>
<dbReference type="InterPro" id="IPR002638">
    <property type="entry name" value="Quinolinate_PRibosylTrfase_C"/>
</dbReference>
<evidence type="ECO:0000256" key="9">
    <source>
        <dbReference type="PIRNR" id="PIRNR006250"/>
    </source>
</evidence>
<dbReference type="InterPro" id="IPR013785">
    <property type="entry name" value="Aldolase_TIM"/>
</dbReference>
<dbReference type="FunFam" id="3.20.20.70:FF:000030">
    <property type="entry name" value="Nicotinate-nucleotide pyrophosphorylase, carboxylating"/>
    <property type="match status" value="1"/>
</dbReference>
<dbReference type="Gene3D" id="3.20.20.70">
    <property type="entry name" value="Aldolase class I"/>
    <property type="match status" value="1"/>
</dbReference>
<dbReference type="EMBL" id="WFLN01000009">
    <property type="protein sequence ID" value="KAB8028454.1"/>
    <property type="molecule type" value="Genomic_DNA"/>
</dbReference>
<feature type="binding site" evidence="10">
    <location>
        <begin position="185"/>
        <end position="187"/>
    </location>
    <ligand>
        <name>substrate</name>
    </ligand>
</feature>
<dbReference type="InterPro" id="IPR037128">
    <property type="entry name" value="Quinolinate_PRibosylTase_N_sf"/>
</dbReference>
<dbReference type="GO" id="GO:0004514">
    <property type="term" value="F:nicotinate-nucleotide diphosphorylase (carboxylating) activity"/>
    <property type="evidence" value="ECO:0007669"/>
    <property type="project" value="UniProtKB-EC"/>
</dbReference>
<dbReference type="Proteomes" id="UP000442694">
    <property type="component" value="Unassembled WGS sequence"/>
</dbReference>
<reference evidence="13 14" key="1">
    <citation type="submission" date="2019-10" db="EMBL/GenBank/DDBJ databases">
        <title>New genus of Silvanigrellaceae.</title>
        <authorList>
            <person name="Pitt A."/>
            <person name="Hahn M.W."/>
        </authorList>
    </citation>
    <scope>NUCLEOTIDE SEQUENCE [LARGE SCALE GENOMIC DNA]</scope>
    <source>
        <strain evidence="13 14">33A1-SZDP</strain>
    </source>
</reference>
<comment type="caution">
    <text evidence="13">The sequence shown here is derived from an EMBL/GenBank/DDBJ whole genome shotgun (WGS) entry which is preliminary data.</text>
</comment>
<protein>
    <recommendedName>
        <fullName evidence="4">nicotinate-nucleotide diphosphorylase (carboxylating)</fullName>
        <ecNumber evidence="4">2.4.2.19</ecNumber>
    </recommendedName>
    <alternativeName>
        <fullName evidence="8">Quinolinate phosphoribosyltransferase [decarboxylating]</fullName>
    </alternativeName>
</protein>
<dbReference type="InterPro" id="IPR027277">
    <property type="entry name" value="NadC/ModD"/>
</dbReference>
<dbReference type="UniPathway" id="UPA00253">
    <property type="reaction ID" value="UER00331"/>
</dbReference>
<comment type="similarity">
    <text evidence="3 9">Belongs to the NadC/ModD family.</text>
</comment>
<evidence type="ECO:0000256" key="10">
    <source>
        <dbReference type="PIRSR" id="PIRSR006250-1"/>
    </source>
</evidence>
<evidence type="ECO:0000256" key="2">
    <source>
        <dbReference type="ARBA" id="ARBA00004893"/>
    </source>
</evidence>
<evidence type="ECO:0000256" key="3">
    <source>
        <dbReference type="ARBA" id="ARBA00009400"/>
    </source>
</evidence>
<dbReference type="CDD" id="cd01572">
    <property type="entry name" value="QPRTase"/>
    <property type="match status" value="1"/>
</dbReference>
<keyword evidence="5" id="KW-0662">Pyridine nucleotide biosynthesis</keyword>
<name>A0A833JBP6_9BACT</name>
<feature type="binding site" evidence="10">
    <location>
        <position position="249"/>
    </location>
    <ligand>
        <name>substrate</name>
    </ligand>
</feature>
<comment type="function">
    <text evidence="1">Involved in the catabolism of quinolinic acid (QA).</text>
</comment>
<dbReference type="PANTHER" id="PTHR32179:SF3">
    <property type="entry name" value="NICOTINATE-NUCLEOTIDE PYROPHOSPHORYLASE [CARBOXYLATING]"/>
    <property type="match status" value="1"/>
</dbReference>
<keyword evidence="6 9" id="KW-0328">Glycosyltransferase</keyword>
<feature type="binding site" evidence="10">
    <location>
        <position position="270"/>
    </location>
    <ligand>
        <name>substrate</name>
    </ligand>
</feature>
<dbReference type="GO" id="GO:0034213">
    <property type="term" value="P:quinolinate catabolic process"/>
    <property type="evidence" value="ECO:0007669"/>
    <property type="project" value="TreeGrafter"/>
</dbReference>
<dbReference type="PANTHER" id="PTHR32179">
    <property type="entry name" value="NICOTINATE-NUCLEOTIDE PYROPHOSPHORYLASE [CARBOXYLATING]"/>
    <property type="match status" value="1"/>
</dbReference>
<dbReference type="InterPro" id="IPR022412">
    <property type="entry name" value="Quinolinate_PRibosylTrfase_N"/>
</dbReference>
<feature type="binding site" evidence="10">
    <location>
        <position position="150"/>
    </location>
    <ligand>
        <name>substrate</name>
    </ligand>
</feature>
<evidence type="ECO:0000313" key="13">
    <source>
        <dbReference type="EMBL" id="KAB8028454.1"/>
    </source>
</evidence>
<feature type="binding site" evidence="10">
    <location>
        <begin position="317"/>
        <end position="319"/>
    </location>
    <ligand>
        <name>substrate</name>
    </ligand>
</feature>
<dbReference type="InterPro" id="IPR036068">
    <property type="entry name" value="Nicotinate_pribotase-like_C"/>
</dbReference>
<evidence type="ECO:0000259" key="11">
    <source>
        <dbReference type="Pfam" id="PF01729"/>
    </source>
</evidence>
<feature type="domain" description="Quinolinate phosphoribosyl transferase N-terminal" evidence="12">
    <location>
        <begin position="81"/>
        <end position="160"/>
    </location>
</feature>
<feature type="binding site" evidence="10">
    <location>
        <position position="209"/>
    </location>
    <ligand>
        <name>substrate</name>
    </ligand>
</feature>
<evidence type="ECO:0000256" key="5">
    <source>
        <dbReference type="ARBA" id="ARBA00022642"/>
    </source>
</evidence>
<keyword evidence="7 9" id="KW-0808">Transferase</keyword>